<evidence type="ECO:0000313" key="1">
    <source>
        <dbReference type="EMBL" id="CAG8982749.1"/>
    </source>
</evidence>
<accession>A0A9N9M271</accession>
<organism evidence="1 2">
    <name type="scientific">Hymenoscyphus albidus</name>
    <dbReference type="NCBI Taxonomy" id="595503"/>
    <lineage>
        <taxon>Eukaryota</taxon>
        <taxon>Fungi</taxon>
        <taxon>Dikarya</taxon>
        <taxon>Ascomycota</taxon>
        <taxon>Pezizomycotina</taxon>
        <taxon>Leotiomycetes</taxon>
        <taxon>Helotiales</taxon>
        <taxon>Helotiaceae</taxon>
        <taxon>Hymenoscyphus</taxon>
    </lineage>
</organism>
<protein>
    <submittedName>
        <fullName evidence="1">Uncharacterized protein</fullName>
    </submittedName>
</protein>
<name>A0A9N9M271_9HELO</name>
<keyword evidence="2" id="KW-1185">Reference proteome</keyword>
<dbReference type="AlphaFoldDB" id="A0A9N9M271"/>
<sequence>MPLMHHENGVGPTEGEGITSHMVMDSEQLLCPSPLENLVILTGPVRMEGEGQKSRFRRRRPANAPSASVAFTEYGAGAQTKPKRQSNTAALRREKESSSLLSFLVHLAFSPKMRGGAIAFKVISRVYQFLPGGQTHQKEFKRIILQPRTWNPGMISRSLTIMDHQEKGDLRAGQDDKKKDSSSADSLFQLLTTLPETGPLVVAIPSTALGPFSPKLALSL</sequence>
<reference evidence="1" key="1">
    <citation type="submission" date="2021-07" db="EMBL/GenBank/DDBJ databases">
        <authorList>
            <person name="Durling M."/>
        </authorList>
    </citation>
    <scope>NUCLEOTIDE SEQUENCE</scope>
</reference>
<dbReference type="Proteomes" id="UP000701801">
    <property type="component" value="Unassembled WGS sequence"/>
</dbReference>
<proteinExistence type="predicted"/>
<dbReference type="OrthoDB" id="10493011at2759"/>
<gene>
    <name evidence="1" type="ORF">HYALB_00001030</name>
</gene>
<evidence type="ECO:0000313" key="2">
    <source>
        <dbReference type="Proteomes" id="UP000701801"/>
    </source>
</evidence>
<comment type="caution">
    <text evidence="1">The sequence shown here is derived from an EMBL/GenBank/DDBJ whole genome shotgun (WGS) entry which is preliminary data.</text>
</comment>
<dbReference type="EMBL" id="CAJVRM010000684">
    <property type="protein sequence ID" value="CAG8982749.1"/>
    <property type="molecule type" value="Genomic_DNA"/>
</dbReference>